<protein>
    <submittedName>
        <fullName evidence="2">Uncharacterized protein</fullName>
    </submittedName>
</protein>
<organism evidence="2 3">
    <name type="scientific">Longimycelium tulufanense</name>
    <dbReference type="NCBI Taxonomy" id="907463"/>
    <lineage>
        <taxon>Bacteria</taxon>
        <taxon>Bacillati</taxon>
        <taxon>Actinomycetota</taxon>
        <taxon>Actinomycetes</taxon>
        <taxon>Pseudonocardiales</taxon>
        <taxon>Pseudonocardiaceae</taxon>
        <taxon>Longimycelium</taxon>
    </lineage>
</organism>
<dbReference type="AlphaFoldDB" id="A0A8J3CG77"/>
<gene>
    <name evidence="2" type="ORF">GCM10012275_38470</name>
</gene>
<sequence length="76" mass="9066">MNVRDFIPGWFGWCSRCRKNAYTTRKNARRAAKNLHPDGRLNAYRCPAGIGWHFGHLHPDDRNRLQRQNNPHQERQ</sequence>
<reference evidence="2" key="2">
    <citation type="submission" date="2020-09" db="EMBL/GenBank/DDBJ databases">
        <authorList>
            <person name="Sun Q."/>
            <person name="Zhou Y."/>
        </authorList>
    </citation>
    <scope>NUCLEOTIDE SEQUENCE</scope>
    <source>
        <strain evidence="2">CGMCC 4.5737</strain>
    </source>
</reference>
<dbReference type="Proteomes" id="UP000637578">
    <property type="component" value="Unassembled WGS sequence"/>
</dbReference>
<feature type="compositionally biased region" description="Polar residues" evidence="1">
    <location>
        <begin position="66"/>
        <end position="76"/>
    </location>
</feature>
<proteinExistence type="predicted"/>
<dbReference type="RefSeq" id="WP_189059616.1">
    <property type="nucleotide sequence ID" value="NZ_BMMK01000018.1"/>
</dbReference>
<name>A0A8J3CG77_9PSEU</name>
<keyword evidence="3" id="KW-1185">Reference proteome</keyword>
<reference evidence="2" key="1">
    <citation type="journal article" date="2014" name="Int. J. Syst. Evol. Microbiol.">
        <title>Complete genome sequence of Corynebacterium casei LMG S-19264T (=DSM 44701T), isolated from a smear-ripened cheese.</title>
        <authorList>
            <consortium name="US DOE Joint Genome Institute (JGI-PGF)"/>
            <person name="Walter F."/>
            <person name="Albersmeier A."/>
            <person name="Kalinowski J."/>
            <person name="Ruckert C."/>
        </authorList>
    </citation>
    <scope>NUCLEOTIDE SEQUENCE</scope>
    <source>
        <strain evidence="2">CGMCC 4.5737</strain>
    </source>
</reference>
<accession>A0A8J3CG77</accession>
<evidence type="ECO:0000256" key="1">
    <source>
        <dbReference type="SAM" id="MobiDB-lite"/>
    </source>
</evidence>
<dbReference type="EMBL" id="BMMK01000018">
    <property type="protein sequence ID" value="GGM64228.1"/>
    <property type="molecule type" value="Genomic_DNA"/>
</dbReference>
<evidence type="ECO:0000313" key="3">
    <source>
        <dbReference type="Proteomes" id="UP000637578"/>
    </source>
</evidence>
<comment type="caution">
    <text evidence="2">The sequence shown here is derived from an EMBL/GenBank/DDBJ whole genome shotgun (WGS) entry which is preliminary data.</text>
</comment>
<evidence type="ECO:0000313" key="2">
    <source>
        <dbReference type="EMBL" id="GGM64228.1"/>
    </source>
</evidence>
<feature type="region of interest" description="Disordered" evidence="1">
    <location>
        <begin position="57"/>
        <end position="76"/>
    </location>
</feature>